<accession>A0A1F7RMG2</accession>
<organism evidence="1 2">
    <name type="scientific">Candidatus Schekmanbacteria bacterium RBG_16_38_10</name>
    <dbReference type="NCBI Taxonomy" id="1817879"/>
    <lineage>
        <taxon>Bacteria</taxon>
        <taxon>Candidatus Schekmaniibacteriota</taxon>
    </lineage>
</organism>
<protein>
    <submittedName>
        <fullName evidence="1">Uncharacterized protein</fullName>
    </submittedName>
</protein>
<reference evidence="1 2" key="1">
    <citation type="journal article" date="2016" name="Nat. Commun.">
        <title>Thousands of microbial genomes shed light on interconnected biogeochemical processes in an aquifer system.</title>
        <authorList>
            <person name="Anantharaman K."/>
            <person name="Brown C.T."/>
            <person name="Hug L.A."/>
            <person name="Sharon I."/>
            <person name="Castelle C.J."/>
            <person name="Probst A.J."/>
            <person name="Thomas B.C."/>
            <person name="Singh A."/>
            <person name="Wilkins M.J."/>
            <person name="Karaoz U."/>
            <person name="Brodie E.L."/>
            <person name="Williams K.H."/>
            <person name="Hubbard S.S."/>
            <person name="Banfield J.F."/>
        </authorList>
    </citation>
    <scope>NUCLEOTIDE SEQUENCE [LARGE SCALE GENOMIC DNA]</scope>
</reference>
<proteinExistence type="predicted"/>
<sequence length="294" mass="32850">METSCVICKKQIVIKDAMELNEKYFCSSTCLGKYRENIGEREFDKESLATFEKKKSSGWIPERALKYIHMCQTCNKKLRETCKSLEAVSGVSRFVIAKTEKIPWCCHARFNLSSTLADGTVPLEKVLKVQAFAEELASNKSKVEATVKPPTLKKKMLKEVNLSGVTTVMLDVAFAELAKNTEYKKVDGIPPKVEGEAMFHYAACLECDPVFGAECEEQAVEKETNDCVDKVSKMTKSLWCQHALHALSALMLNKNIDDTRIIKLISMAENVANEKKHVGVTTSDLFISMGRSIA</sequence>
<evidence type="ECO:0000313" key="2">
    <source>
        <dbReference type="Proteomes" id="UP000178797"/>
    </source>
</evidence>
<name>A0A1F7RMG2_9BACT</name>
<evidence type="ECO:0000313" key="1">
    <source>
        <dbReference type="EMBL" id="OGL42641.1"/>
    </source>
</evidence>
<comment type="caution">
    <text evidence="1">The sequence shown here is derived from an EMBL/GenBank/DDBJ whole genome shotgun (WGS) entry which is preliminary data.</text>
</comment>
<dbReference type="Proteomes" id="UP000178797">
    <property type="component" value="Unassembled WGS sequence"/>
</dbReference>
<dbReference type="AlphaFoldDB" id="A0A1F7RMG2"/>
<dbReference type="EMBL" id="MGDE01000263">
    <property type="protein sequence ID" value="OGL42641.1"/>
    <property type="molecule type" value="Genomic_DNA"/>
</dbReference>
<gene>
    <name evidence="1" type="ORF">A2W05_10190</name>
</gene>